<keyword evidence="5" id="KW-1185">Reference proteome</keyword>
<name>A0A016TCD1_9BILA</name>
<evidence type="ECO:0008006" key="6">
    <source>
        <dbReference type="Google" id="ProtNLM"/>
    </source>
</evidence>
<evidence type="ECO:0000256" key="2">
    <source>
        <dbReference type="ARBA" id="ARBA00022729"/>
    </source>
</evidence>
<dbReference type="GO" id="GO:0007165">
    <property type="term" value="P:signal transduction"/>
    <property type="evidence" value="ECO:0007669"/>
    <property type="project" value="TreeGrafter"/>
</dbReference>
<comment type="caution">
    <text evidence="4">The sequence shown here is derived from an EMBL/GenBank/DDBJ whole genome shotgun (WGS) entry which is preliminary data.</text>
</comment>
<dbReference type="AlphaFoldDB" id="A0A016TCD1"/>
<evidence type="ECO:0000256" key="1">
    <source>
        <dbReference type="ARBA" id="ARBA00010646"/>
    </source>
</evidence>
<organism evidence="4 5">
    <name type="scientific">Ancylostoma ceylanicum</name>
    <dbReference type="NCBI Taxonomy" id="53326"/>
    <lineage>
        <taxon>Eukaryota</taxon>
        <taxon>Metazoa</taxon>
        <taxon>Ecdysozoa</taxon>
        <taxon>Nematoda</taxon>
        <taxon>Chromadorea</taxon>
        <taxon>Rhabditida</taxon>
        <taxon>Rhabditina</taxon>
        <taxon>Rhabditomorpha</taxon>
        <taxon>Strongyloidea</taxon>
        <taxon>Ancylostomatidae</taxon>
        <taxon>Ancylostomatinae</taxon>
        <taxon>Ancylostoma</taxon>
    </lineage>
</organism>
<dbReference type="InterPro" id="IPR051595">
    <property type="entry name" value="GH25_Enzymes"/>
</dbReference>
<dbReference type="GO" id="GO:0016998">
    <property type="term" value="P:cell wall macromolecule catabolic process"/>
    <property type="evidence" value="ECO:0007669"/>
    <property type="project" value="InterPro"/>
</dbReference>
<sequence length="270" mass="28892">MLALILLCSVALCGVASPVVQEQAASELASIYYAVDLSTPLPTSIFKCMQPTVPYAFLRVYSPAGQGELDVIGCSNIKNANAAGMKTEAYMTPQPKSSKTGAQQFDEMYGGLRNSYINILSIWVQVTSPVNWHASTTKNVDFLNSILTRARQYGLGVGVYTNVYEWNEITGGATADNVLLWYWNVYGAGTSNESPATFSDFHSFAGWTVPTAKQYGQVGSVCGVDVNKDIISISSVSESVGMAKHENSDQIVVGSLGLGSIAPGKSEIKQ</sequence>
<evidence type="ECO:0000313" key="4">
    <source>
        <dbReference type="EMBL" id="EYC00594.1"/>
    </source>
</evidence>
<dbReference type="Gene3D" id="3.20.20.80">
    <property type="entry name" value="Glycosidases"/>
    <property type="match status" value="1"/>
</dbReference>
<comment type="similarity">
    <text evidence="1">Belongs to the glycosyl hydrolase 25 family.</text>
</comment>
<gene>
    <name evidence="4" type="primary">Acey_s0114.g429</name>
    <name evidence="4" type="ORF">Y032_0114g429</name>
</gene>
<dbReference type="EMBL" id="JARK01001450">
    <property type="protein sequence ID" value="EYC00594.1"/>
    <property type="molecule type" value="Genomic_DNA"/>
</dbReference>
<accession>A0A016TCD1</accession>
<dbReference type="InterPro" id="IPR002053">
    <property type="entry name" value="Glyco_hydro_25"/>
</dbReference>
<dbReference type="PROSITE" id="PS51904">
    <property type="entry name" value="GLYCOSYL_HYDROL_F25_2"/>
    <property type="match status" value="1"/>
</dbReference>
<dbReference type="GO" id="GO:0009253">
    <property type="term" value="P:peptidoglycan catabolic process"/>
    <property type="evidence" value="ECO:0007669"/>
    <property type="project" value="InterPro"/>
</dbReference>
<dbReference type="GO" id="GO:0045087">
    <property type="term" value="P:innate immune response"/>
    <property type="evidence" value="ECO:0007669"/>
    <property type="project" value="TreeGrafter"/>
</dbReference>
<dbReference type="GO" id="GO:0003796">
    <property type="term" value="F:lysozyme activity"/>
    <property type="evidence" value="ECO:0007669"/>
    <property type="project" value="InterPro"/>
</dbReference>
<proteinExistence type="inferred from homology"/>
<protein>
    <recommendedName>
        <fullName evidence="6">Lysozyme</fullName>
    </recommendedName>
</protein>
<keyword evidence="2 3" id="KW-0732">Signal</keyword>
<feature type="signal peptide" evidence="3">
    <location>
        <begin position="1"/>
        <end position="16"/>
    </location>
</feature>
<reference evidence="5" key="1">
    <citation type="journal article" date="2015" name="Nat. Genet.">
        <title>The genome and transcriptome of the zoonotic hookworm Ancylostoma ceylanicum identify infection-specific gene families.</title>
        <authorList>
            <person name="Schwarz E.M."/>
            <person name="Hu Y."/>
            <person name="Antoshechkin I."/>
            <person name="Miller M.M."/>
            <person name="Sternberg P.W."/>
            <person name="Aroian R.V."/>
        </authorList>
    </citation>
    <scope>NUCLEOTIDE SEQUENCE</scope>
    <source>
        <strain evidence="5">HY135</strain>
    </source>
</reference>
<dbReference type="PANTHER" id="PTHR23208">
    <property type="entry name" value="LYSOZYME PROTEIN"/>
    <property type="match status" value="1"/>
</dbReference>
<evidence type="ECO:0000256" key="3">
    <source>
        <dbReference type="SAM" id="SignalP"/>
    </source>
</evidence>
<dbReference type="InterPro" id="IPR017853">
    <property type="entry name" value="GH"/>
</dbReference>
<feature type="chain" id="PRO_5001487846" description="Lysozyme" evidence="3">
    <location>
        <begin position="17"/>
        <end position="270"/>
    </location>
</feature>
<dbReference type="PANTHER" id="PTHR23208:SF36">
    <property type="entry name" value="LYSOZYME-RELATED"/>
    <property type="match status" value="1"/>
</dbReference>
<dbReference type="SUPFAM" id="SSF51445">
    <property type="entry name" value="(Trans)glycosidases"/>
    <property type="match status" value="1"/>
</dbReference>
<dbReference type="OrthoDB" id="25039at2759"/>
<dbReference type="Proteomes" id="UP000024635">
    <property type="component" value="Unassembled WGS sequence"/>
</dbReference>
<evidence type="ECO:0000313" key="5">
    <source>
        <dbReference type="Proteomes" id="UP000024635"/>
    </source>
</evidence>